<evidence type="ECO:0000313" key="2">
    <source>
        <dbReference type="Proteomes" id="UP001146120"/>
    </source>
</evidence>
<proteinExistence type="predicted"/>
<name>A0AAV2YGV8_9STRA</name>
<dbReference type="AlphaFoldDB" id="A0AAV2YGV8"/>
<keyword evidence="2" id="KW-1185">Reference proteome</keyword>
<dbReference type="Proteomes" id="UP001146120">
    <property type="component" value="Unassembled WGS sequence"/>
</dbReference>
<dbReference type="EMBL" id="DAKRPA010000370">
    <property type="protein sequence ID" value="DAZ92886.1"/>
    <property type="molecule type" value="Genomic_DNA"/>
</dbReference>
<sequence length="49" mass="5535">MTSEDPGVVICRKRPNDDGVRFNLLTKNIQPVMTDQDVACMWAQFAPEP</sequence>
<reference evidence="1" key="1">
    <citation type="submission" date="2022-11" db="EMBL/GenBank/DDBJ databases">
        <authorList>
            <person name="Morgan W.R."/>
            <person name="Tartar A."/>
        </authorList>
    </citation>
    <scope>NUCLEOTIDE SEQUENCE</scope>
    <source>
        <strain evidence="1">ARSEF 373</strain>
    </source>
</reference>
<protein>
    <submittedName>
        <fullName evidence="1">Uncharacterized protein</fullName>
    </submittedName>
</protein>
<evidence type="ECO:0000313" key="1">
    <source>
        <dbReference type="EMBL" id="DAZ92886.1"/>
    </source>
</evidence>
<organism evidence="1 2">
    <name type="scientific">Lagenidium giganteum</name>
    <dbReference type="NCBI Taxonomy" id="4803"/>
    <lineage>
        <taxon>Eukaryota</taxon>
        <taxon>Sar</taxon>
        <taxon>Stramenopiles</taxon>
        <taxon>Oomycota</taxon>
        <taxon>Peronosporomycetes</taxon>
        <taxon>Pythiales</taxon>
        <taxon>Pythiaceae</taxon>
    </lineage>
</organism>
<reference evidence="1" key="2">
    <citation type="journal article" date="2023" name="Microbiol Resour">
        <title>Decontamination and Annotation of the Draft Genome Sequence of the Oomycete Lagenidium giganteum ARSEF 373.</title>
        <authorList>
            <person name="Morgan W.R."/>
            <person name="Tartar A."/>
        </authorList>
    </citation>
    <scope>NUCLEOTIDE SEQUENCE</scope>
    <source>
        <strain evidence="1">ARSEF 373</strain>
    </source>
</reference>
<comment type="caution">
    <text evidence="1">The sequence shown here is derived from an EMBL/GenBank/DDBJ whole genome shotgun (WGS) entry which is preliminary data.</text>
</comment>
<accession>A0AAV2YGV8</accession>
<gene>
    <name evidence="1" type="ORF">N0F65_011720</name>
</gene>